<evidence type="ECO:0000256" key="9">
    <source>
        <dbReference type="HAMAP-Rule" id="MF_00126"/>
    </source>
</evidence>
<evidence type="ECO:0000259" key="12">
    <source>
        <dbReference type="Pfam" id="PF03950"/>
    </source>
</evidence>
<dbReference type="Gene3D" id="3.40.50.620">
    <property type="entry name" value="HUPs"/>
    <property type="match status" value="1"/>
</dbReference>
<keyword evidence="7 9" id="KW-0030">Aminoacyl-tRNA synthetase</keyword>
<feature type="binding site" evidence="9">
    <location>
        <begin position="268"/>
        <end position="269"/>
    </location>
    <ligand>
        <name>ATP</name>
        <dbReference type="ChEBI" id="CHEBI:30616"/>
    </ligand>
</feature>
<dbReference type="InterPro" id="IPR014729">
    <property type="entry name" value="Rossmann-like_a/b/a_fold"/>
</dbReference>
<dbReference type="PROSITE" id="PS00178">
    <property type="entry name" value="AA_TRNA_LIGASE_I"/>
    <property type="match status" value="1"/>
</dbReference>
<dbReference type="PRINTS" id="PR00987">
    <property type="entry name" value="TRNASYNTHGLU"/>
</dbReference>
<dbReference type="InterPro" id="IPR050132">
    <property type="entry name" value="Gln/Glu-tRNA_Ligase"/>
</dbReference>
<keyword evidence="3 9" id="KW-0436">Ligase</keyword>
<reference evidence="14" key="2">
    <citation type="journal article" date="2021" name="PeerJ">
        <title>Extensive microbial diversity within the chicken gut microbiome revealed by metagenomics and culture.</title>
        <authorList>
            <person name="Gilroy R."/>
            <person name="Ravi A."/>
            <person name="Getino M."/>
            <person name="Pursley I."/>
            <person name="Horton D.L."/>
            <person name="Alikhan N.F."/>
            <person name="Baker D."/>
            <person name="Gharbi K."/>
            <person name="Hall N."/>
            <person name="Watson M."/>
            <person name="Adriaenssens E.M."/>
            <person name="Foster-Nyarko E."/>
            <person name="Jarju S."/>
            <person name="Secka A."/>
            <person name="Antonio M."/>
            <person name="Oren A."/>
            <person name="Chaudhuri R.R."/>
            <person name="La Ragione R."/>
            <person name="Hildebrand F."/>
            <person name="Pallen M.J."/>
        </authorList>
    </citation>
    <scope>NUCLEOTIDE SEQUENCE</scope>
    <source>
        <strain evidence="14">ChiHjej13B12-12457</strain>
    </source>
</reference>
<dbReference type="InterPro" id="IPR000924">
    <property type="entry name" value="Glu/Gln-tRNA-synth"/>
</dbReference>
<dbReference type="AlphaFoldDB" id="A0A9D1J7U8"/>
<dbReference type="Pfam" id="PF20974">
    <property type="entry name" value="tRNA-synt_1c_C2"/>
    <property type="match status" value="1"/>
</dbReference>
<comment type="subunit">
    <text evidence="9">Monomer.</text>
</comment>
<dbReference type="SUPFAM" id="SSF52374">
    <property type="entry name" value="Nucleotidylyl transferase"/>
    <property type="match status" value="1"/>
</dbReference>
<feature type="binding site" evidence="9">
    <location>
        <position position="76"/>
    </location>
    <ligand>
        <name>L-glutamine</name>
        <dbReference type="ChEBI" id="CHEBI:58359"/>
    </ligand>
</feature>
<comment type="similarity">
    <text evidence="1 9 10">Belongs to the class-I aminoacyl-tRNA synthetase family.</text>
</comment>
<dbReference type="GO" id="GO:0005829">
    <property type="term" value="C:cytosol"/>
    <property type="evidence" value="ECO:0007669"/>
    <property type="project" value="TreeGrafter"/>
</dbReference>
<evidence type="ECO:0000256" key="6">
    <source>
        <dbReference type="ARBA" id="ARBA00022917"/>
    </source>
</evidence>
<reference evidence="14" key="1">
    <citation type="submission" date="2020-10" db="EMBL/GenBank/DDBJ databases">
        <authorList>
            <person name="Gilroy R."/>
        </authorList>
    </citation>
    <scope>NUCLEOTIDE SEQUENCE</scope>
    <source>
        <strain evidence="14">ChiHjej13B12-12457</strain>
    </source>
</reference>
<comment type="caution">
    <text evidence="9">Lacks conserved residue(s) required for the propagation of feature annotation.</text>
</comment>
<dbReference type="EC" id="6.1.1.18" evidence="9"/>
<feature type="binding site" evidence="9">
    <location>
        <position position="220"/>
    </location>
    <ligand>
        <name>L-glutamine</name>
        <dbReference type="ChEBI" id="CHEBI:58359"/>
    </ligand>
</feature>
<dbReference type="GO" id="GO:0006424">
    <property type="term" value="P:glutamyl-tRNA aminoacylation"/>
    <property type="evidence" value="ECO:0007669"/>
    <property type="project" value="UniProtKB-UniRule"/>
</dbReference>
<protein>
    <recommendedName>
        <fullName evidence="9">Glutamine--tRNA ligase</fullName>
        <ecNumber evidence="9">6.1.1.18</ecNumber>
    </recommendedName>
    <alternativeName>
        <fullName evidence="9">Glutaminyl-tRNA synthetase</fullName>
        <shortName evidence="9">GlnRS</shortName>
    </alternativeName>
</protein>
<dbReference type="InterPro" id="IPR004514">
    <property type="entry name" value="Gln-tRNA-synth"/>
</dbReference>
<dbReference type="GO" id="GO:0005524">
    <property type="term" value="F:ATP binding"/>
    <property type="evidence" value="ECO:0007669"/>
    <property type="project" value="UniProtKB-UniRule"/>
</dbReference>
<keyword evidence="2 9" id="KW-0963">Cytoplasm</keyword>
<evidence type="ECO:0000256" key="3">
    <source>
        <dbReference type="ARBA" id="ARBA00022598"/>
    </source>
</evidence>
<accession>A0A9D1J7U8</accession>
<dbReference type="FunFam" id="3.90.800.10:FF:000001">
    <property type="entry name" value="Glutamine--tRNA ligase"/>
    <property type="match status" value="1"/>
</dbReference>
<feature type="domain" description="Glutamyl/glutaminyl-tRNA synthetase class Ib anti-codon binding" evidence="12">
    <location>
        <begin position="347"/>
        <end position="458"/>
    </location>
</feature>
<dbReference type="InterPro" id="IPR001412">
    <property type="entry name" value="aa-tRNA-synth_I_CS"/>
</dbReference>
<comment type="subcellular location">
    <subcellularLocation>
        <location evidence="9">Cytoplasm</location>
    </subcellularLocation>
</comment>
<name>A0A9D1J7U8_9BACT</name>
<dbReference type="InterPro" id="IPR020059">
    <property type="entry name" value="Glu/Gln-tRNA-synth_Ib_codon-bd"/>
</dbReference>
<dbReference type="NCBIfam" id="TIGR00440">
    <property type="entry name" value="glnS"/>
    <property type="match status" value="1"/>
</dbReference>
<evidence type="ECO:0000313" key="14">
    <source>
        <dbReference type="EMBL" id="HIR63534.1"/>
    </source>
</evidence>
<dbReference type="Pfam" id="PF00749">
    <property type="entry name" value="tRNA-synt_1c"/>
    <property type="match status" value="1"/>
</dbReference>
<feature type="binding site" evidence="9">
    <location>
        <begin position="276"/>
        <end position="278"/>
    </location>
    <ligand>
        <name>ATP</name>
        <dbReference type="ChEBI" id="CHEBI:30616"/>
    </ligand>
</feature>
<evidence type="ECO:0000256" key="5">
    <source>
        <dbReference type="ARBA" id="ARBA00022840"/>
    </source>
</evidence>
<dbReference type="CDD" id="cd00807">
    <property type="entry name" value="GlnRS_core"/>
    <property type="match status" value="1"/>
</dbReference>
<dbReference type="PANTHER" id="PTHR43097">
    <property type="entry name" value="GLUTAMINE-TRNA LIGASE"/>
    <property type="match status" value="1"/>
</dbReference>
<dbReference type="GO" id="GO:0006425">
    <property type="term" value="P:glutaminyl-tRNA aminoacylation"/>
    <property type="evidence" value="ECO:0007669"/>
    <property type="project" value="UniProtKB-UniRule"/>
</dbReference>
<dbReference type="NCBIfam" id="NF011291">
    <property type="entry name" value="PRK14703.1"/>
    <property type="match status" value="1"/>
</dbReference>
<proteinExistence type="inferred from homology"/>
<dbReference type="EMBL" id="DVHI01000102">
    <property type="protein sequence ID" value="HIR63534.1"/>
    <property type="molecule type" value="Genomic_DNA"/>
</dbReference>
<dbReference type="Proteomes" id="UP000886744">
    <property type="component" value="Unassembled WGS sequence"/>
</dbReference>
<dbReference type="HAMAP" id="MF_00126">
    <property type="entry name" value="Gln_tRNA_synth"/>
    <property type="match status" value="1"/>
</dbReference>
<dbReference type="InterPro" id="IPR011035">
    <property type="entry name" value="Ribosomal_bL25/Gln-tRNA_synth"/>
</dbReference>
<keyword evidence="5 9" id="KW-0067">ATP-binding</keyword>
<comment type="catalytic activity">
    <reaction evidence="8 9">
        <text>tRNA(Gln) + L-glutamine + ATP = L-glutaminyl-tRNA(Gln) + AMP + diphosphate</text>
        <dbReference type="Rhea" id="RHEA:20121"/>
        <dbReference type="Rhea" id="RHEA-COMP:9662"/>
        <dbReference type="Rhea" id="RHEA-COMP:9681"/>
        <dbReference type="ChEBI" id="CHEBI:30616"/>
        <dbReference type="ChEBI" id="CHEBI:33019"/>
        <dbReference type="ChEBI" id="CHEBI:58359"/>
        <dbReference type="ChEBI" id="CHEBI:78442"/>
        <dbReference type="ChEBI" id="CHEBI:78521"/>
        <dbReference type="ChEBI" id="CHEBI:456215"/>
        <dbReference type="EC" id="6.1.1.18"/>
    </reaction>
</comment>
<comment type="caution">
    <text evidence="14">The sequence shown here is derived from an EMBL/GenBank/DDBJ whole genome shotgun (WGS) entry which is preliminary data.</text>
</comment>
<evidence type="ECO:0000256" key="8">
    <source>
        <dbReference type="ARBA" id="ARBA00048270"/>
    </source>
</evidence>
<keyword evidence="6 9" id="KW-0648">Protein biosynthesis</keyword>
<feature type="binding site" evidence="9">
    <location>
        <position position="239"/>
    </location>
    <ligand>
        <name>ATP</name>
        <dbReference type="ChEBI" id="CHEBI:30616"/>
    </ligand>
</feature>
<evidence type="ECO:0000256" key="10">
    <source>
        <dbReference type="RuleBase" id="RU363037"/>
    </source>
</evidence>
<evidence type="ECO:0000256" key="2">
    <source>
        <dbReference type="ARBA" id="ARBA00022490"/>
    </source>
</evidence>
<dbReference type="Gene3D" id="2.40.240.10">
    <property type="entry name" value="Ribosomal Protein L25, Chain P"/>
    <property type="match status" value="2"/>
</dbReference>
<gene>
    <name evidence="9" type="primary">glnS</name>
    <name evidence="14" type="ORF">IAC94_08485</name>
</gene>
<evidence type="ECO:0000256" key="1">
    <source>
        <dbReference type="ARBA" id="ARBA00005594"/>
    </source>
</evidence>
<evidence type="ECO:0000259" key="11">
    <source>
        <dbReference type="Pfam" id="PF00749"/>
    </source>
</evidence>
<feature type="domain" description="tRNA synthetases class I (E and Q) anti-codon binding" evidence="13">
    <location>
        <begin position="474"/>
        <end position="549"/>
    </location>
</feature>
<dbReference type="GO" id="GO:0004819">
    <property type="term" value="F:glutamine-tRNA ligase activity"/>
    <property type="evidence" value="ECO:0007669"/>
    <property type="project" value="UniProtKB-UniRule"/>
</dbReference>
<feature type="domain" description="Glutamyl/glutaminyl-tRNA synthetase class Ib catalytic" evidence="11">
    <location>
        <begin position="37"/>
        <end position="344"/>
    </location>
</feature>
<feature type="short sequence motif" description="'KMSKS' region" evidence="9">
    <location>
        <begin position="275"/>
        <end position="279"/>
    </location>
</feature>
<evidence type="ECO:0000259" key="13">
    <source>
        <dbReference type="Pfam" id="PF20974"/>
    </source>
</evidence>
<feature type="binding site" evidence="9">
    <location>
        <begin position="50"/>
        <end position="56"/>
    </location>
    <ligand>
        <name>ATP</name>
        <dbReference type="ChEBI" id="CHEBI:30616"/>
    </ligand>
</feature>
<feature type="binding site" evidence="9">
    <location>
        <begin position="44"/>
        <end position="46"/>
    </location>
    <ligand>
        <name>ATP</name>
        <dbReference type="ChEBI" id="CHEBI:30616"/>
    </ligand>
</feature>
<sequence>MEDVNRQQQSAAEETVQKNFLEEIIENDLASGRVESVMTRFPPEPNGYLHIGHAKSICLNFGLAQKYGGKTNLRFDDTNPVKEDTEYVDSIKEDIRWLGFNWAGEYYASDYFQQLYDWAVVLIKKGLAYVDDQTQEEIRANRGTVQQPGVDSPWRNRSVEENLDLFERMKNGEFPDGSKVLRAKIDMAHPNMMFRDPLMYRIIHASHHRTGDKWCIYPMYDYAHGQCDSIEHITHSICTLEFDVHRPLYDWFIEQLGIFPSHQYEFARLNLTYTVMSKRKLLELVRNGFVSGWDDPRMPTICGIRRRGYTPESIRNFAEKVGVAKRDNLIDLSLLEWCLREDLNKRSNRYMVVTDPVKLVITNWNDGECSAATEVETGRTEYCTAPKNPEDPEAGQRTILFGRELYIERADFMEEPPKKFFRLRPGGEVRLKYSYIVKCEEVVKDAEGNITEIRCTYDPTTKPGSGTWRSVKGTIHWVNATQCEKVRLRLYDRLFTEADMSGIPEGKDYKAYLNPDSLKEVDALAEPGLLEDASGIAVQFERNGYYIKDKDSTPELPVFNRATGLKSSF</sequence>
<keyword evidence="4 9" id="KW-0547">Nucleotide-binding</keyword>
<dbReference type="InterPro" id="IPR049437">
    <property type="entry name" value="tRNA-synt_1c_C2"/>
</dbReference>
<dbReference type="InterPro" id="IPR020058">
    <property type="entry name" value="Glu/Gln-tRNA-synth_Ib_cat-dom"/>
</dbReference>
<dbReference type="InterPro" id="IPR020056">
    <property type="entry name" value="Rbsml_bL25/Gln-tRNA_synth_N"/>
</dbReference>
<feature type="short sequence motif" description="'HIGH' region" evidence="9">
    <location>
        <begin position="43"/>
        <end position="53"/>
    </location>
</feature>
<dbReference type="PANTHER" id="PTHR43097:SF5">
    <property type="entry name" value="GLUTAMATE--TRNA LIGASE"/>
    <property type="match status" value="1"/>
</dbReference>
<dbReference type="FunFam" id="1.10.1160.10:FF:000001">
    <property type="entry name" value="Glutamine--tRNA ligase"/>
    <property type="match status" value="1"/>
</dbReference>
<dbReference type="SUPFAM" id="SSF50715">
    <property type="entry name" value="Ribosomal protein L25-like"/>
    <property type="match status" value="1"/>
</dbReference>
<dbReference type="Pfam" id="PF03950">
    <property type="entry name" value="tRNA-synt_1c_C"/>
    <property type="match status" value="1"/>
</dbReference>
<evidence type="ECO:0000256" key="7">
    <source>
        <dbReference type="ARBA" id="ARBA00023146"/>
    </source>
</evidence>
<evidence type="ECO:0000256" key="4">
    <source>
        <dbReference type="ARBA" id="ARBA00022741"/>
    </source>
</evidence>
<dbReference type="InterPro" id="IPR022861">
    <property type="entry name" value="Gln_tRNA_ligase_bac"/>
</dbReference>
<dbReference type="FunFam" id="3.40.50.620:FF:000037">
    <property type="entry name" value="Glutamine--tRNA ligase cytoplasmic"/>
    <property type="match status" value="1"/>
</dbReference>
<organism evidence="14 15">
    <name type="scientific">Candidatus Coprenecus avistercoris</name>
    <dbReference type="NCBI Taxonomy" id="2840730"/>
    <lineage>
        <taxon>Bacteria</taxon>
        <taxon>Pseudomonadati</taxon>
        <taxon>Bacteroidota</taxon>
        <taxon>Bacteroidia</taxon>
        <taxon>Bacteroidales</taxon>
        <taxon>Rikenellaceae</taxon>
        <taxon>Rikenellaceae incertae sedis</taxon>
        <taxon>Candidatus Coprenecus</taxon>
    </lineage>
</organism>
<evidence type="ECO:0000313" key="15">
    <source>
        <dbReference type="Proteomes" id="UP000886744"/>
    </source>
</evidence>